<dbReference type="GO" id="GO:0016209">
    <property type="term" value="F:antioxidant activity"/>
    <property type="evidence" value="ECO:0007669"/>
    <property type="project" value="InterPro"/>
</dbReference>
<dbReference type="EMBL" id="JABANE010000007">
    <property type="protein sequence ID" value="NME67089.1"/>
    <property type="molecule type" value="Genomic_DNA"/>
</dbReference>
<dbReference type="AlphaFoldDB" id="A0A7X9P038"/>
<comment type="caution">
    <text evidence="2">The sequence shown here is derived from an EMBL/GenBank/DDBJ whole genome shotgun (WGS) entry which is preliminary data.</text>
</comment>
<evidence type="ECO:0000259" key="1">
    <source>
        <dbReference type="Pfam" id="PF00578"/>
    </source>
</evidence>
<reference evidence="2 3" key="1">
    <citation type="submission" date="2020-04" db="EMBL/GenBank/DDBJ databases">
        <title>Flammeovirga sp. SR4, a novel species isolated from seawater.</title>
        <authorList>
            <person name="Wang X."/>
        </authorList>
    </citation>
    <scope>NUCLEOTIDE SEQUENCE [LARGE SCALE GENOMIC DNA]</scope>
    <source>
        <strain evidence="2 3">ATCC 23126</strain>
    </source>
</reference>
<dbReference type="GO" id="GO:0016491">
    <property type="term" value="F:oxidoreductase activity"/>
    <property type="evidence" value="ECO:0007669"/>
    <property type="project" value="InterPro"/>
</dbReference>
<dbReference type="RefSeq" id="WP_169655174.1">
    <property type="nucleotide sequence ID" value="NZ_JABANE010000007.1"/>
</dbReference>
<dbReference type="InterPro" id="IPR000866">
    <property type="entry name" value="AhpC/TSA"/>
</dbReference>
<dbReference type="Pfam" id="PF00578">
    <property type="entry name" value="AhpC-TSA"/>
    <property type="match status" value="1"/>
</dbReference>
<keyword evidence="3" id="KW-1185">Reference proteome</keyword>
<dbReference type="SUPFAM" id="SSF52833">
    <property type="entry name" value="Thioredoxin-like"/>
    <property type="match status" value="1"/>
</dbReference>
<organism evidence="2 3">
    <name type="scientific">Flammeovirga aprica JL-4</name>
    <dbReference type="NCBI Taxonomy" id="694437"/>
    <lineage>
        <taxon>Bacteria</taxon>
        <taxon>Pseudomonadati</taxon>
        <taxon>Bacteroidota</taxon>
        <taxon>Cytophagia</taxon>
        <taxon>Cytophagales</taxon>
        <taxon>Flammeovirgaceae</taxon>
        <taxon>Flammeovirga</taxon>
    </lineage>
</organism>
<feature type="domain" description="Alkyl hydroperoxide reductase subunit C/ Thiol specific antioxidant" evidence="1">
    <location>
        <begin position="4"/>
        <end position="114"/>
    </location>
</feature>
<dbReference type="Proteomes" id="UP000576082">
    <property type="component" value="Unassembled WGS sequence"/>
</dbReference>
<protein>
    <submittedName>
        <fullName evidence="2">Peroxiredoxin family protein</fullName>
    </submittedName>
</protein>
<evidence type="ECO:0000313" key="3">
    <source>
        <dbReference type="Proteomes" id="UP000576082"/>
    </source>
</evidence>
<sequence length="136" mass="15995">METFELRNYKGQVHRFQLENTLIAFLPTVSSKLDKEHLHLLKEQMKAITKHVENVFVIVHQNEEEIAKVLKKKNFPFPILADSKARIAKQLQCYLLPIGIVQRSSFLYDINGALLFRKTFMSNIEEHFEFIYSPTE</sequence>
<proteinExistence type="predicted"/>
<name>A0A7X9P038_9BACT</name>
<dbReference type="Gene3D" id="3.40.30.10">
    <property type="entry name" value="Glutaredoxin"/>
    <property type="match status" value="1"/>
</dbReference>
<gene>
    <name evidence="2" type="ORF">HHU12_03835</name>
</gene>
<evidence type="ECO:0000313" key="2">
    <source>
        <dbReference type="EMBL" id="NME67089.1"/>
    </source>
</evidence>
<accession>A0A7X9P038</accession>
<dbReference type="InterPro" id="IPR036249">
    <property type="entry name" value="Thioredoxin-like_sf"/>
</dbReference>